<dbReference type="Gene3D" id="3.40.1580.10">
    <property type="entry name" value="SMI1/KNR4-like"/>
    <property type="match status" value="1"/>
</dbReference>
<dbReference type="KEGG" id="ccro:CMC5_046090"/>
<dbReference type="GO" id="GO:0043332">
    <property type="term" value="C:mating projection tip"/>
    <property type="evidence" value="ECO:0007669"/>
    <property type="project" value="TreeGrafter"/>
</dbReference>
<gene>
    <name evidence="2" type="ORF">CMC5_046090</name>
</gene>
<proteinExistence type="predicted"/>
<evidence type="ECO:0000313" key="3">
    <source>
        <dbReference type="Proteomes" id="UP000067626"/>
    </source>
</evidence>
<dbReference type="PANTHER" id="PTHR47432:SF1">
    <property type="entry name" value="CELL WALL ASSEMBLY REGULATOR SMI1"/>
    <property type="match status" value="1"/>
</dbReference>
<evidence type="ECO:0000259" key="1">
    <source>
        <dbReference type="SMART" id="SM00860"/>
    </source>
</evidence>
<dbReference type="Proteomes" id="UP000067626">
    <property type="component" value="Chromosome"/>
</dbReference>
<dbReference type="InterPro" id="IPR051873">
    <property type="entry name" value="KNR4/SMI1_regulator"/>
</dbReference>
<dbReference type="RefSeq" id="WP_082362710.1">
    <property type="nucleotide sequence ID" value="NZ_CP012159.1"/>
</dbReference>
<dbReference type="SUPFAM" id="SSF160631">
    <property type="entry name" value="SMI1/KNR4-like"/>
    <property type="match status" value="1"/>
</dbReference>
<reference evidence="2 3" key="1">
    <citation type="submission" date="2015-07" db="EMBL/GenBank/DDBJ databases">
        <title>Genome analysis of myxobacterium Chondromyces crocatus Cm c5 reveals a high potential for natural compound synthesis and the genetic basis for the loss of fruiting body formation.</title>
        <authorList>
            <person name="Zaburannyi N."/>
            <person name="Bunk B."/>
            <person name="Maier J."/>
            <person name="Overmann J."/>
            <person name="Mueller R."/>
        </authorList>
    </citation>
    <scope>NUCLEOTIDE SEQUENCE [LARGE SCALE GENOMIC DNA]</scope>
    <source>
        <strain evidence="2 3">Cm c5</strain>
    </source>
</reference>
<protein>
    <recommendedName>
        <fullName evidence="1">Knr4/Smi1-like domain-containing protein</fullName>
    </recommendedName>
</protein>
<dbReference type="InterPro" id="IPR018958">
    <property type="entry name" value="Knr4/Smi1-like_dom"/>
</dbReference>
<evidence type="ECO:0000313" key="2">
    <source>
        <dbReference type="EMBL" id="AKT40454.1"/>
    </source>
</evidence>
<organism evidence="2 3">
    <name type="scientific">Chondromyces crocatus</name>
    <dbReference type="NCBI Taxonomy" id="52"/>
    <lineage>
        <taxon>Bacteria</taxon>
        <taxon>Pseudomonadati</taxon>
        <taxon>Myxococcota</taxon>
        <taxon>Polyangia</taxon>
        <taxon>Polyangiales</taxon>
        <taxon>Polyangiaceae</taxon>
        <taxon>Chondromyces</taxon>
    </lineage>
</organism>
<feature type="domain" description="Knr4/Smi1-like" evidence="1">
    <location>
        <begin position="33"/>
        <end position="160"/>
    </location>
</feature>
<name>A0A0K1EHW6_CHOCO</name>
<dbReference type="Pfam" id="PF09346">
    <property type="entry name" value="SMI1_KNR4"/>
    <property type="match status" value="1"/>
</dbReference>
<dbReference type="EMBL" id="CP012159">
    <property type="protein sequence ID" value="AKT40454.1"/>
    <property type="molecule type" value="Genomic_DNA"/>
</dbReference>
<dbReference type="SMART" id="SM00860">
    <property type="entry name" value="SMI1_KNR4"/>
    <property type="match status" value="1"/>
</dbReference>
<keyword evidence="3" id="KW-1185">Reference proteome</keyword>
<dbReference type="InterPro" id="IPR037883">
    <property type="entry name" value="Knr4/Smi1-like_sf"/>
</dbReference>
<dbReference type="PANTHER" id="PTHR47432">
    <property type="entry name" value="CELL WALL ASSEMBLY REGULATOR SMI1"/>
    <property type="match status" value="1"/>
</dbReference>
<sequence>MPDLSAPLENPWPRIDRWLRAHAPFIGQQLSGPATVEALHALERSVRAPVPASLKEAYFAHDGAREERPTVFAAARVPREAEWARWMWWLPMYKARARHQFMLDLGIGWSDRWLPFGEDAGGNVLYVDLRSGEVFAWDHETGEGILVAPDLRTWMTWLADDMDARLVASRPDAEEEDLTLLDAPLAPLPVAPAVTAARTARSFLEVLEERGLVAVDEGMDQKSLLDALSTALAIRNAEKRRARTIAVLESEAAVEEIFADNEVLSVLIDEFG</sequence>
<dbReference type="AlphaFoldDB" id="A0A0K1EHW6"/>
<accession>A0A0K1EHW6</accession>
<dbReference type="OrthoDB" id="7026956at2"/>